<dbReference type="OrthoDB" id="4850023at2759"/>
<name>T0KTS7_COLGC</name>
<dbReference type="InterPro" id="IPR002110">
    <property type="entry name" value="Ankyrin_rpt"/>
</dbReference>
<keyword evidence="4" id="KW-0472">Membrane</keyword>
<evidence type="ECO:0000256" key="1">
    <source>
        <dbReference type="ARBA" id="ARBA00022737"/>
    </source>
</evidence>
<feature type="transmembrane region" description="Helical" evidence="4">
    <location>
        <begin position="285"/>
        <end position="304"/>
    </location>
</feature>
<dbReference type="SMART" id="SM00248">
    <property type="entry name" value="ANK"/>
    <property type="match status" value="3"/>
</dbReference>
<feature type="transmembrane region" description="Helical" evidence="4">
    <location>
        <begin position="83"/>
        <end position="105"/>
    </location>
</feature>
<dbReference type="AlphaFoldDB" id="T0KTS7"/>
<feature type="transmembrane region" description="Helical" evidence="4">
    <location>
        <begin position="239"/>
        <end position="265"/>
    </location>
</feature>
<evidence type="ECO:0000313" key="6">
    <source>
        <dbReference type="EMBL" id="EQB56063.1"/>
    </source>
</evidence>
<comment type="caution">
    <text evidence="6">The sequence shown here is derived from an EMBL/GenBank/DDBJ whole genome shotgun (WGS) entry which is preliminary data.</text>
</comment>
<keyword evidence="4" id="KW-0812">Transmembrane</keyword>
<dbReference type="STRING" id="1237896.T0KTS7"/>
<keyword evidence="4" id="KW-1133">Transmembrane helix</keyword>
<feature type="signal peptide" evidence="5">
    <location>
        <begin position="1"/>
        <end position="36"/>
    </location>
</feature>
<dbReference type="PANTHER" id="PTHR24189:SF50">
    <property type="entry name" value="ANKYRIN REPEAT AND SOCS BOX PROTEIN 2"/>
    <property type="match status" value="1"/>
</dbReference>
<dbReference type="SUPFAM" id="SSF48403">
    <property type="entry name" value="Ankyrin repeat"/>
    <property type="match status" value="2"/>
</dbReference>
<protein>
    <submittedName>
        <fullName evidence="6">Uncharacterized protein</fullName>
    </submittedName>
</protein>
<dbReference type="PROSITE" id="PS50088">
    <property type="entry name" value="ANK_REPEAT"/>
    <property type="match status" value="1"/>
</dbReference>
<dbReference type="InterPro" id="IPR050745">
    <property type="entry name" value="Multifunctional_regulatory"/>
</dbReference>
<dbReference type="Proteomes" id="UP000015530">
    <property type="component" value="Unassembled WGS sequence"/>
</dbReference>
<evidence type="ECO:0000313" key="7">
    <source>
        <dbReference type="Proteomes" id="UP000015530"/>
    </source>
</evidence>
<dbReference type="EMBL" id="AMYD01000798">
    <property type="protein sequence ID" value="EQB56063.1"/>
    <property type="molecule type" value="Genomic_DNA"/>
</dbReference>
<evidence type="ECO:0000256" key="2">
    <source>
        <dbReference type="ARBA" id="ARBA00023043"/>
    </source>
</evidence>
<proteinExistence type="predicted"/>
<dbReference type="PROSITE" id="PS50297">
    <property type="entry name" value="ANK_REP_REGION"/>
    <property type="match status" value="1"/>
</dbReference>
<sequence length="693" mass="76958">MANPNNLPLFSFSKIEIPGWLCFVIFLAFASVRAQAANPNYEPDDTLSDFTNNLFTDLGPLLALFGEQMTKQYISESITYYDYFIFGMGPIGVITTIVSTIRLCGPTSLRAFIGRSQEGNSAVEAELCTSTSRDVCELFNNGGITRVLGRPRILELIRTPKDYLPEPSWNKSINGKAGLYLFRDFVQEARESVKNTSEFGQDPTEGLEWHLGPSQQLGLATQNPPNLSLNVGITQHRPWVFFLVALIGFILQAGVLVVAGVGVWVLDWNLNENTKASTNYAPAMFIVGTITMCAGMCACVAIIGQATTEVRCKRETSHLDSPKTSLIWLQPRQVIADQSFDPRKDAHIWQMYDFPVVKIEELRESHLNLWERRGGSEGETKVAYGTLMEALMKKDRSETLYLLCFLTKNGLESSSVHEQRAACAALPLAARYGWFEVVDALLQLGVDSLAEDETGRTALGYCVEYARTEHEVCAEIILSHDKALVASKYVSWSADGGQTPLVSAITRHNDEMVKILLEKGFPLVEQGSGRVSPLTEAFSMGFEGIVRQLVDAGTELRREHLALAKLDNPLQSLVVACLRAQIEESRLHWFQQMLEIIADNDSDALQLLLDLGVEVEFCHIVLAIRIGHYEVKKLILDGFPGWVTANQHCAGYWLRELEVNNDHDIMQILLDHGGAAVWDGTKPKLPLGSSKPI</sequence>
<evidence type="ECO:0000256" key="4">
    <source>
        <dbReference type="SAM" id="Phobius"/>
    </source>
</evidence>
<gene>
    <name evidence="6" type="ORF">CGLO_03964</name>
</gene>
<feature type="chain" id="PRO_5004566813" evidence="5">
    <location>
        <begin position="37"/>
        <end position="693"/>
    </location>
</feature>
<dbReference type="PANTHER" id="PTHR24189">
    <property type="entry name" value="MYOTROPHIN"/>
    <property type="match status" value="1"/>
</dbReference>
<dbReference type="Gene3D" id="1.25.40.20">
    <property type="entry name" value="Ankyrin repeat-containing domain"/>
    <property type="match status" value="1"/>
</dbReference>
<dbReference type="HOGENOM" id="CLU_397397_0_0_1"/>
<organism evidence="6 7">
    <name type="scientific">Colletotrichum gloeosporioides (strain Cg-14)</name>
    <name type="common">Anthracnose fungus</name>
    <name type="synonym">Glomerella cingulata</name>
    <dbReference type="NCBI Taxonomy" id="1237896"/>
    <lineage>
        <taxon>Eukaryota</taxon>
        <taxon>Fungi</taxon>
        <taxon>Dikarya</taxon>
        <taxon>Ascomycota</taxon>
        <taxon>Pezizomycotina</taxon>
        <taxon>Sordariomycetes</taxon>
        <taxon>Hypocreomycetidae</taxon>
        <taxon>Glomerellales</taxon>
        <taxon>Glomerellaceae</taxon>
        <taxon>Colletotrichum</taxon>
        <taxon>Colletotrichum gloeosporioides species complex</taxon>
    </lineage>
</organism>
<reference evidence="7" key="1">
    <citation type="journal article" date="2013" name="Mol. Plant Microbe Interact.">
        <title>Global aspects of pacC regulation of pathogenicity genes in Colletotrichum gloeosporioides as revealed by transcriptome analysis.</title>
        <authorList>
            <person name="Alkan N."/>
            <person name="Meng X."/>
            <person name="Friedlander G."/>
            <person name="Reuveni E."/>
            <person name="Sukno S."/>
            <person name="Sherman A."/>
            <person name="Thon M."/>
            <person name="Fluhr R."/>
            <person name="Prusky D."/>
        </authorList>
    </citation>
    <scope>NUCLEOTIDE SEQUENCE [LARGE SCALE GENOMIC DNA]</scope>
    <source>
        <strain evidence="7">Cg-14</strain>
    </source>
</reference>
<accession>T0KTS7</accession>
<keyword evidence="5" id="KW-0732">Signal</keyword>
<keyword evidence="1" id="KW-0677">Repeat</keyword>
<feature type="repeat" description="ANK" evidence="3">
    <location>
        <begin position="496"/>
        <end position="520"/>
    </location>
</feature>
<evidence type="ECO:0000256" key="5">
    <source>
        <dbReference type="SAM" id="SignalP"/>
    </source>
</evidence>
<dbReference type="InterPro" id="IPR036770">
    <property type="entry name" value="Ankyrin_rpt-contain_sf"/>
</dbReference>
<evidence type="ECO:0000256" key="3">
    <source>
        <dbReference type="PROSITE-ProRule" id="PRU00023"/>
    </source>
</evidence>
<keyword evidence="2 3" id="KW-0040">ANK repeat</keyword>